<comment type="similarity">
    <text evidence="1 4">Belongs to the plant dirigent protein family.</text>
</comment>
<feature type="signal peptide" evidence="4">
    <location>
        <begin position="1"/>
        <end position="30"/>
    </location>
</feature>
<proteinExistence type="inferred from homology"/>
<feature type="chain" id="PRO_5025705552" description="Dirigent protein" evidence="4">
    <location>
        <begin position="31"/>
        <end position="193"/>
    </location>
</feature>
<keyword evidence="6" id="KW-1185">Reference proteome</keyword>
<dbReference type="Proteomes" id="UP000428333">
    <property type="component" value="Linkage Group LG05"/>
</dbReference>
<evidence type="ECO:0000313" key="6">
    <source>
        <dbReference type="Proteomes" id="UP000428333"/>
    </source>
</evidence>
<dbReference type="Gene3D" id="2.40.480.10">
    <property type="entry name" value="Allene oxide cyclase-like"/>
    <property type="match status" value="1"/>
</dbReference>
<evidence type="ECO:0000256" key="2">
    <source>
        <dbReference type="ARBA" id="ARBA00011738"/>
    </source>
</evidence>
<dbReference type="EMBL" id="QEFC01001168">
    <property type="protein sequence ID" value="KAE9459543.1"/>
    <property type="molecule type" value="Genomic_DNA"/>
</dbReference>
<accession>A0A6A4LJW1</accession>
<comment type="function">
    <text evidence="4">Dirigent proteins impart stereoselectivity on the phenoxy radical-coupling reaction, yielding optically active lignans from two molecules of coniferyl alcohol in the biosynthesis of lignans, flavonolignans, and alkaloids and thus plays a central role in plant secondary metabolism.</text>
</comment>
<comment type="caution">
    <text evidence="5">The sequence shown here is derived from an EMBL/GenBank/DDBJ whole genome shotgun (WGS) entry which is preliminary data.</text>
</comment>
<dbReference type="InterPro" id="IPR004265">
    <property type="entry name" value="Dirigent"/>
</dbReference>
<reference evidence="5 6" key="1">
    <citation type="journal article" date="2019" name="Genome Biol. Evol.">
        <title>The Rhododendron genome and chromosomal organization provide insight into shared whole-genome duplications across the heath family (Ericaceae).</title>
        <authorList>
            <person name="Soza V.L."/>
            <person name="Lindsley D."/>
            <person name="Waalkes A."/>
            <person name="Ramage E."/>
            <person name="Patwardhan R.P."/>
            <person name="Burton J.N."/>
            <person name="Adey A."/>
            <person name="Kumar A."/>
            <person name="Qiu R."/>
            <person name="Shendure J."/>
            <person name="Hall B."/>
        </authorList>
    </citation>
    <scope>NUCLEOTIDE SEQUENCE [LARGE SCALE GENOMIC DNA]</scope>
    <source>
        <strain evidence="5">RSF 1966-606</strain>
    </source>
</reference>
<comment type="subunit">
    <text evidence="2 4">Homodimer.</text>
</comment>
<dbReference type="GO" id="GO:0009699">
    <property type="term" value="P:phenylpropanoid biosynthetic process"/>
    <property type="evidence" value="ECO:0007669"/>
    <property type="project" value="UniProtKB-ARBA"/>
</dbReference>
<dbReference type="AlphaFoldDB" id="A0A6A4LJW1"/>
<evidence type="ECO:0000256" key="1">
    <source>
        <dbReference type="ARBA" id="ARBA00010746"/>
    </source>
</evidence>
<gene>
    <name evidence="5" type="ORF">C3L33_08510</name>
</gene>
<keyword evidence="4" id="KW-0732">Signal</keyword>
<feature type="non-terminal residue" evidence="5">
    <location>
        <position position="1"/>
    </location>
</feature>
<evidence type="ECO:0000313" key="5">
    <source>
        <dbReference type="EMBL" id="KAE9459543.1"/>
    </source>
</evidence>
<dbReference type="PANTHER" id="PTHR46442">
    <property type="entry name" value="DIRIGENT PROTEIN"/>
    <property type="match status" value="1"/>
</dbReference>
<evidence type="ECO:0000256" key="3">
    <source>
        <dbReference type="ARBA" id="ARBA00022525"/>
    </source>
</evidence>
<evidence type="ECO:0000256" key="4">
    <source>
        <dbReference type="RuleBase" id="RU363099"/>
    </source>
</evidence>
<sequence>MRRGSTTAEKPWILLFFFFFFLGISSHVFAARGSKKVISSKKPCKRLVLYYQETMFKGNNVGNATAATIANTNGTGLGPFKFGKTVVFDDPITADKQYLSPPVARAQGFYFYDMKTTYNAWFAYSLVFNSTKYKGTLNIMGADMMDEATRDLSVVGGTGDFFMTRGIVTFRTDEVEGVDYFRVEMDIKLYECY</sequence>
<dbReference type="GO" id="GO:0048046">
    <property type="term" value="C:apoplast"/>
    <property type="evidence" value="ECO:0007669"/>
    <property type="project" value="UniProtKB-SubCell"/>
</dbReference>
<protein>
    <recommendedName>
        <fullName evidence="4">Dirigent protein</fullName>
    </recommendedName>
</protein>
<keyword evidence="4" id="KW-0052">Apoplast</keyword>
<dbReference type="PANTHER" id="PTHR46442:SF6">
    <property type="entry name" value="DIRIGENT PROTEIN 5"/>
    <property type="match status" value="1"/>
</dbReference>
<dbReference type="InterPro" id="IPR044859">
    <property type="entry name" value="Allene_oxi_cyc_Dirigent"/>
</dbReference>
<dbReference type="OrthoDB" id="674745at2759"/>
<comment type="subcellular location">
    <subcellularLocation>
        <location evidence="4">Secreted</location>
        <location evidence="4">Extracellular space</location>
        <location evidence="4">Apoplast</location>
    </subcellularLocation>
</comment>
<name>A0A6A4LJW1_9ERIC</name>
<organism evidence="5 6">
    <name type="scientific">Rhododendron williamsianum</name>
    <dbReference type="NCBI Taxonomy" id="262921"/>
    <lineage>
        <taxon>Eukaryota</taxon>
        <taxon>Viridiplantae</taxon>
        <taxon>Streptophyta</taxon>
        <taxon>Embryophyta</taxon>
        <taxon>Tracheophyta</taxon>
        <taxon>Spermatophyta</taxon>
        <taxon>Magnoliopsida</taxon>
        <taxon>eudicotyledons</taxon>
        <taxon>Gunneridae</taxon>
        <taxon>Pentapetalae</taxon>
        <taxon>asterids</taxon>
        <taxon>Ericales</taxon>
        <taxon>Ericaceae</taxon>
        <taxon>Ericoideae</taxon>
        <taxon>Rhodoreae</taxon>
        <taxon>Rhododendron</taxon>
    </lineage>
</organism>
<dbReference type="Pfam" id="PF03018">
    <property type="entry name" value="Dirigent"/>
    <property type="match status" value="1"/>
</dbReference>
<keyword evidence="3 4" id="KW-0964">Secreted</keyword>